<feature type="compositionally biased region" description="Acidic residues" evidence="1">
    <location>
        <begin position="297"/>
        <end position="307"/>
    </location>
</feature>
<accession>A0ABR2Q8Q9</accession>
<feature type="compositionally biased region" description="Basic and acidic residues" evidence="1">
    <location>
        <begin position="188"/>
        <end position="199"/>
    </location>
</feature>
<keyword evidence="3" id="KW-1185">Reference proteome</keyword>
<dbReference type="Proteomes" id="UP001396334">
    <property type="component" value="Unassembled WGS sequence"/>
</dbReference>
<sequence>MREKLYLLSCFGFQNLGFKYGSFTHRSQNSLVLFTGLQNYIRFCSNAISVVWFYCNERLRRSYGVSEVVKGAGRKRMKVGWRTVLRLGRLCVGGISGRSGQNGLCFEPGKHGSTSVDAHTFQCFGFFVSHKEGQAMKECWYEETLFKRASKYGPWLRAEIKGDKKFGRFLSNEQLKSGPNYSNGEGSKANDKVKEDEPKSVSPQGISPAIIPVSKGDKKSTMEKSDTFNASDSHILAGKNIVDDSSPLVTSLEEEKTFQSDICIQNKIVIDSFPSLSIEVEVQNEKDEPYSSGYGNEDNDPVEADDLAEAHPHEE</sequence>
<gene>
    <name evidence="2" type="ORF">V6N11_020382</name>
</gene>
<proteinExistence type="predicted"/>
<evidence type="ECO:0000256" key="1">
    <source>
        <dbReference type="SAM" id="MobiDB-lite"/>
    </source>
</evidence>
<feature type="region of interest" description="Disordered" evidence="1">
    <location>
        <begin position="175"/>
        <end position="227"/>
    </location>
</feature>
<protein>
    <submittedName>
        <fullName evidence="2">Uncharacterized protein</fullName>
    </submittedName>
</protein>
<feature type="compositionally biased region" description="Basic and acidic residues" evidence="1">
    <location>
        <begin position="215"/>
        <end position="226"/>
    </location>
</feature>
<dbReference type="EMBL" id="JBBPBN010000043">
    <property type="protein sequence ID" value="KAK8996886.1"/>
    <property type="molecule type" value="Genomic_DNA"/>
</dbReference>
<evidence type="ECO:0000313" key="2">
    <source>
        <dbReference type="EMBL" id="KAK8996886.1"/>
    </source>
</evidence>
<feature type="compositionally biased region" description="Polar residues" evidence="1">
    <location>
        <begin position="175"/>
        <end position="185"/>
    </location>
</feature>
<evidence type="ECO:0000313" key="3">
    <source>
        <dbReference type="Proteomes" id="UP001396334"/>
    </source>
</evidence>
<reference evidence="2 3" key="1">
    <citation type="journal article" date="2024" name="G3 (Bethesda)">
        <title>Genome assembly of Hibiscus sabdariffa L. provides insights into metabolisms of medicinal natural products.</title>
        <authorList>
            <person name="Kim T."/>
        </authorList>
    </citation>
    <scope>NUCLEOTIDE SEQUENCE [LARGE SCALE GENOMIC DNA]</scope>
    <source>
        <strain evidence="2">TK-2024</strain>
        <tissue evidence="2">Old leaves</tissue>
    </source>
</reference>
<feature type="region of interest" description="Disordered" evidence="1">
    <location>
        <begin position="282"/>
        <end position="315"/>
    </location>
</feature>
<name>A0ABR2Q8Q9_9ROSI</name>
<organism evidence="2 3">
    <name type="scientific">Hibiscus sabdariffa</name>
    <name type="common">roselle</name>
    <dbReference type="NCBI Taxonomy" id="183260"/>
    <lineage>
        <taxon>Eukaryota</taxon>
        <taxon>Viridiplantae</taxon>
        <taxon>Streptophyta</taxon>
        <taxon>Embryophyta</taxon>
        <taxon>Tracheophyta</taxon>
        <taxon>Spermatophyta</taxon>
        <taxon>Magnoliopsida</taxon>
        <taxon>eudicotyledons</taxon>
        <taxon>Gunneridae</taxon>
        <taxon>Pentapetalae</taxon>
        <taxon>rosids</taxon>
        <taxon>malvids</taxon>
        <taxon>Malvales</taxon>
        <taxon>Malvaceae</taxon>
        <taxon>Malvoideae</taxon>
        <taxon>Hibiscus</taxon>
    </lineage>
</organism>
<comment type="caution">
    <text evidence="2">The sequence shown here is derived from an EMBL/GenBank/DDBJ whole genome shotgun (WGS) entry which is preliminary data.</text>
</comment>